<organism evidence="1 2">
    <name type="scientific">Halosquirtibacter laminarini</name>
    <dbReference type="NCBI Taxonomy" id="3374600"/>
    <lineage>
        <taxon>Bacteria</taxon>
        <taxon>Pseudomonadati</taxon>
        <taxon>Bacteroidota</taxon>
        <taxon>Bacteroidia</taxon>
        <taxon>Marinilabiliales</taxon>
        <taxon>Prolixibacteraceae</taxon>
        <taxon>Halosquirtibacter</taxon>
    </lineage>
</organism>
<reference evidence="1" key="1">
    <citation type="submission" date="2021-08" db="EMBL/GenBank/DDBJ databases">
        <title>Novel anaerobic bacterium isolated from sea squirt in East Sea, Republic of Korea.</title>
        <authorList>
            <person name="Nguyen T.H."/>
            <person name="Li Z."/>
            <person name="Lee Y.-J."/>
            <person name="Ko J."/>
            <person name="Kim S.-G."/>
        </authorList>
    </citation>
    <scope>NUCLEOTIDE SEQUENCE</scope>
    <source>
        <strain evidence="1">KCTC 25031</strain>
    </source>
</reference>
<gene>
    <name evidence="1" type="ORF">K4L44_14535</name>
</gene>
<name>A0AC61NDX1_9BACT</name>
<sequence length="173" mass="19408">MKKILFVAILSIMYVSTIVAQEKYLGARIGYNATYFQNDGSKIGETQDNYFVSIYKDTKIIPFLFFQSGLEYTKAGGSVNQHDYAIHYLGVPLGIKAKLGPLFVTGGATFNVRISEKNNLFENSSKWYDTNVFAQAGVEILFLTLDVKYIWGLTNIQNDMTNHGVQAGIGFRF</sequence>
<dbReference type="Proteomes" id="UP000826212">
    <property type="component" value="Chromosome"/>
</dbReference>
<evidence type="ECO:0000313" key="2">
    <source>
        <dbReference type="Proteomes" id="UP000826212"/>
    </source>
</evidence>
<keyword evidence="2" id="KW-1185">Reference proteome</keyword>
<evidence type="ECO:0000313" key="1">
    <source>
        <dbReference type="EMBL" id="QZE13762.1"/>
    </source>
</evidence>
<accession>A0AC61NDX1</accession>
<protein>
    <submittedName>
        <fullName evidence="1">PorT family protein</fullName>
    </submittedName>
</protein>
<proteinExistence type="predicted"/>
<dbReference type="EMBL" id="CP081303">
    <property type="protein sequence ID" value="QZE13762.1"/>
    <property type="molecule type" value="Genomic_DNA"/>
</dbReference>